<keyword evidence="2" id="KW-1185">Reference proteome</keyword>
<evidence type="ECO:0000313" key="1">
    <source>
        <dbReference type="EMBL" id="CAJ0929515.1"/>
    </source>
</evidence>
<evidence type="ECO:0000313" key="2">
    <source>
        <dbReference type="Proteomes" id="UP001176940"/>
    </source>
</evidence>
<organism evidence="1 2">
    <name type="scientific">Ranitomeya imitator</name>
    <name type="common">mimic poison frog</name>
    <dbReference type="NCBI Taxonomy" id="111125"/>
    <lineage>
        <taxon>Eukaryota</taxon>
        <taxon>Metazoa</taxon>
        <taxon>Chordata</taxon>
        <taxon>Craniata</taxon>
        <taxon>Vertebrata</taxon>
        <taxon>Euteleostomi</taxon>
        <taxon>Amphibia</taxon>
        <taxon>Batrachia</taxon>
        <taxon>Anura</taxon>
        <taxon>Neobatrachia</taxon>
        <taxon>Hyloidea</taxon>
        <taxon>Dendrobatidae</taxon>
        <taxon>Dendrobatinae</taxon>
        <taxon>Ranitomeya</taxon>
    </lineage>
</organism>
<accession>A0ABN9KZM9</accession>
<comment type="caution">
    <text evidence="1">The sequence shown here is derived from an EMBL/GenBank/DDBJ whole genome shotgun (WGS) entry which is preliminary data.</text>
</comment>
<proteinExistence type="predicted"/>
<dbReference type="Proteomes" id="UP001176940">
    <property type="component" value="Unassembled WGS sequence"/>
</dbReference>
<reference evidence="1" key="1">
    <citation type="submission" date="2023-07" db="EMBL/GenBank/DDBJ databases">
        <authorList>
            <person name="Stuckert A."/>
        </authorList>
    </citation>
    <scope>NUCLEOTIDE SEQUENCE</scope>
</reference>
<dbReference type="EMBL" id="CAUEEQ010005924">
    <property type="protein sequence ID" value="CAJ0929515.1"/>
    <property type="molecule type" value="Genomic_DNA"/>
</dbReference>
<sequence>INLEGGNLQLPNLNVGGILGQQGGKIELGGAGGAHGFGINGKSDINGGLNINGISQEGGGKINLESGNLQFPNLNVGGILGQQGGKIEFGKVGEAHAFGINGKSEINGGLNINGINQEGGTKINLEGGNLQLPNLNVGGILGQQGGKIELGNVALGINGNQQINGGLDISSGISREGGKQINLEGGNLQLPNLNVGGILGQQGGKIELGGAGGAHGFGINGKSDINGGLNINGISQEGGGKINLEGGNLQFPNLNVGGILGQQGGKIEFGKVGEAHAFGINGKSDINGGLNINGINQEGGTKINLEGGNLQLPNLNVGGILGQQGGKIELGNVALGINGNQQINGGLDISSGISREGGKRK</sequence>
<feature type="non-terminal residue" evidence="1">
    <location>
        <position position="1"/>
    </location>
</feature>
<gene>
    <name evidence="1" type="ORF">RIMI_LOCUS3846474</name>
</gene>
<name>A0ABN9KZM9_9NEOB</name>
<protein>
    <submittedName>
        <fullName evidence="1">Uncharacterized protein</fullName>
    </submittedName>
</protein>